<name>A0A5N8VVS5_9ACTN</name>
<dbReference type="Proteomes" id="UP000325849">
    <property type="component" value="Unassembled WGS sequence"/>
</dbReference>
<evidence type="ECO:0000313" key="3">
    <source>
        <dbReference type="Proteomes" id="UP000325849"/>
    </source>
</evidence>
<dbReference type="AlphaFoldDB" id="A0A5N8VVS5"/>
<proteinExistence type="predicted"/>
<comment type="caution">
    <text evidence="2">The sequence shown here is derived from an EMBL/GenBank/DDBJ whole genome shotgun (WGS) entry which is preliminary data.</text>
</comment>
<dbReference type="EMBL" id="VJZD01000405">
    <property type="protein sequence ID" value="MPY38025.1"/>
    <property type="molecule type" value="Genomic_DNA"/>
</dbReference>
<protein>
    <submittedName>
        <fullName evidence="2">Rhamnose ABC transporter substrate-binding protein</fullName>
    </submittedName>
</protein>
<feature type="chain" id="PRO_5039237550" evidence="1">
    <location>
        <begin position="26"/>
        <end position="48"/>
    </location>
</feature>
<accession>A0A5N8VVS5</accession>
<dbReference type="PROSITE" id="PS51257">
    <property type="entry name" value="PROKAR_LIPOPROTEIN"/>
    <property type="match status" value="1"/>
</dbReference>
<evidence type="ECO:0000256" key="1">
    <source>
        <dbReference type="SAM" id="SignalP"/>
    </source>
</evidence>
<evidence type="ECO:0000313" key="2">
    <source>
        <dbReference type="EMBL" id="MPY38025.1"/>
    </source>
</evidence>
<gene>
    <name evidence="2" type="ORF">FNH09_44490</name>
</gene>
<reference evidence="2 3" key="1">
    <citation type="submission" date="2019-07" db="EMBL/GenBank/DDBJ databases">
        <title>New species of Amycolatopsis and Streptomyces.</title>
        <authorList>
            <person name="Duangmal K."/>
            <person name="Teo W.F.A."/>
            <person name="Lipun K."/>
        </authorList>
    </citation>
    <scope>NUCLEOTIDE SEQUENCE [LARGE SCALE GENOMIC DNA]</scope>
    <source>
        <strain evidence="2 3">NBRC 109810</strain>
    </source>
</reference>
<sequence>MRKSSIRRACAALAAVTSLALGVTACGGTTKNDVAADSGSAAAGGTAD</sequence>
<feature type="signal peptide" evidence="1">
    <location>
        <begin position="1"/>
        <end position="25"/>
    </location>
</feature>
<keyword evidence="1" id="KW-0732">Signal</keyword>
<organism evidence="2 3">
    <name type="scientific">Streptomyces adustus</name>
    <dbReference type="NCBI Taxonomy" id="1609272"/>
    <lineage>
        <taxon>Bacteria</taxon>
        <taxon>Bacillati</taxon>
        <taxon>Actinomycetota</taxon>
        <taxon>Actinomycetes</taxon>
        <taxon>Kitasatosporales</taxon>
        <taxon>Streptomycetaceae</taxon>
        <taxon>Streptomyces</taxon>
    </lineage>
</organism>
<feature type="non-terminal residue" evidence="2">
    <location>
        <position position="48"/>
    </location>
</feature>
<keyword evidence="3" id="KW-1185">Reference proteome</keyword>